<gene>
    <name evidence="2" type="ORF">HAX54_040312</name>
</gene>
<feature type="signal peptide" evidence="1">
    <location>
        <begin position="1"/>
        <end position="18"/>
    </location>
</feature>
<evidence type="ECO:0000313" key="2">
    <source>
        <dbReference type="EMBL" id="MCE0482011.1"/>
    </source>
</evidence>
<keyword evidence="3" id="KW-1185">Reference proteome</keyword>
<dbReference type="Proteomes" id="UP000823775">
    <property type="component" value="Unassembled WGS sequence"/>
</dbReference>
<evidence type="ECO:0000313" key="3">
    <source>
        <dbReference type="Proteomes" id="UP000823775"/>
    </source>
</evidence>
<dbReference type="EMBL" id="JACEIK010005676">
    <property type="protein sequence ID" value="MCE0482011.1"/>
    <property type="molecule type" value="Genomic_DNA"/>
</dbReference>
<accession>A0ABS8VN54</accession>
<protein>
    <submittedName>
        <fullName evidence="2">Uncharacterized protein</fullName>
    </submittedName>
</protein>
<feature type="non-terminal residue" evidence="2">
    <location>
        <position position="112"/>
    </location>
</feature>
<reference evidence="2 3" key="1">
    <citation type="journal article" date="2021" name="BMC Genomics">
        <title>Datura genome reveals duplications of psychoactive alkaloid biosynthetic genes and high mutation rate following tissue culture.</title>
        <authorList>
            <person name="Rajewski A."/>
            <person name="Carter-House D."/>
            <person name="Stajich J."/>
            <person name="Litt A."/>
        </authorList>
    </citation>
    <scope>NUCLEOTIDE SEQUENCE [LARGE SCALE GENOMIC DNA]</scope>
    <source>
        <strain evidence="2">AR-01</strain>
    </source>
</reference>
<keyword evidence="1" id="KW-0732">Signal</keyword>
<sequence length="112" mass="12064">MNLTWDLKFLFLVEVGDPFLAVGNLCGVAPSKVVSPVLRCVCHYTEEAVPRACQHAGEGPRRACPRAGIRPCRACQRAGKLGASHLPTRREAGRLAPGHAPLLLRFPCLVAP</sequence>
<proteinExistence type="predicted"/>
<organism evidence="2 3">
    <name type="scientific">Datura stramonium</name>
    <name type="common">Jimsonweed</name>
    <name type="synonym">Common thornapple</name>
    <dbReference type="NCBI Taxonomy" id="4076"/>
    <lineage>
        <taxon>Eukaryota</taxon>
        <taxon>Viridiplantae</taxon>
        <taxon>Streptophyta</taxon>
        <taxon>Embryophyta</taxon>
        <taxon>Tracheophyta</taxon>
        <taxon>Spermatophyta</taxon>
        <taxon>Magnoliopsida</taxon>
        <taxon>eudicotyledons</taxon>
        <taxon>Gunneridae</taxon>
        <taxon>Pentapetalae</taxon>
        <taxon>asterids</taxon>
        <taxon>lamiids</taxon>
        <taxon>Solanales</taxon>
        <taxon>Solanaceae</taxon>
        <taxon>Solanoideae</taxon>
        <taxon>Datureae</taxon>
        <taxon>Datura</taxon>
    </lineage>
</organism>
<evidence type="ECO:0000256" key="1">
    <source>
        <dbReference type="SAM" id="SignalP"/>
    </source>
</evidence>
<feature type="chain" id="PRO_5045483333" evidence="1">
    <location>
        <begin position="19"/>
        <end position="112"/>
    </location>
</feature>
<name>A0ABS8VN54_DATST</name>
<comment type="caution">
    <text evidence="2">The sequence shown here is derived from an EMBL/GenBank/DDBJ whole genome shotgun (WGS) entry which is preliminary data.</text>
</comment>